<dbReference type="AlphaFoldDB" id="A0A4C1XUQ1"/>
<organism evidence="2 3">
    <name type="scientific">Eumeta variegata</name>
    <name type="common">Bagworm moth</name>
    <name type="synonym">Eumeta japonica</name>
    <dbReference type="NCBI Taxonomy" id="151549"/>
    <lineage>
        <taxon>Eukaryota</taxon>
        <taxon>Metazoa</taxon>
        <taxon>Ecdysozoa</taxon>
        <taxon>Arthropoda</taxon>
        <taxon>Hexapoda</taxon>
        <taxon>Insecta</taxon>
        <taxon>Pterygota</taxon>
        <taxon>Neoptera</taxon>
        <taxon>Endopterygota</taxon>
        <taxon>Lepidoptera</taxon>
        <taxon>Glossata</taxon>
        <taxon>Ditrysia</taxon>
        <taxon>Tineoidea</taxon>
        <taxon>Psychidae</taxon>
        <taxon>Oiketicinae</taxon>
        <taxon>Eumeta</taxon>
    </lineage>
</organism>
<keyword evidence="3" id="KW-1185">Reference proteome</keyword>
<feature type="region of interest" description="Disordered" evidence="1">
    <location>
        <begin position="99"/>
        <end position="135"/>
    </location>
</feature>
<gene>
    <name evidence="2" type="ORF">EVAR_90546_1</name>
</gene>
<protein>
    <submittedName>
        <fullName evidence="2">Uncharacterized protein</fullName>
    </submittedName>
</protein>
<dbReference type="EMBL" id="BGZK01000988">
    <property type="protein sequence ID" value="GBP67696.1"/>
    <property type="molecule type" value="Genomic_DNA"/>
</dbReference>
<comment type="caution">
    <text evidence="2">The sequence shown here is derived from an EMBL/GenBank/DDBJ whole genome shotgun (WGS) entry which is preliminary data.</text>
</comment>
<evidence type="ECO:0000313" key="2">
    <source>
        <dbReference type="EMBL" id="GBP67696.1"/>
    </source>
</evidence>
<dbReference type="Proteomes" id="UP000299102">
    <property type="component" value="Unassembled WGS sequence"/>
</dbReference>
<sequence length="135" mass="15406">MSFTARRCQTAQTGPEHVRQLHVCLWRTSLNVRPPSLSPSVHLNSVYGRYRGESIKRVSNSSRIITCPKRRSLNTEKRRAQTGLMDKFFNINLGVRLQDTSQTRKRAEERYLATSLDDEQATSPLKPATAGDEKF</sequence>
<evidence type="ECO:0000313" key="3">
    <source>
        <dbReference type="Proteomes" id="UP000299102"/>
    </source>
</evidence>
<reference evidence="2 3" key="1">
    <citation type="journal article" date="2019" name="Commun. Biol.">
        <title>The bagworm genome reveals a unique fibroin gene that provides high tensile strength.</title>
        <authorList>
            <person name="Kono N."/>
            <person name="Nakamura H."/>
            <person name="Ohtoshi R."/>
            <person name="Tomita M."/>
            <person name="Numata K."/>
            <person name="Arakawa K."/>
        </authorList>
    </citation>
    <scope>NUCLEOTIDE SEQUENCE [LARGE SCALE GENOMIC DNA]</scope>
</reference>
<accession>A0A4C1XUQ1</accession>
<name>A0A4C1XUQ1_EUMVA</name>
<evidence type="ECO:0000256" key="1">
    <source>
        <dbReference type="SAM" id="MobiDB-lite"/>
    </source>
</evidence>
<proteinExistence type="predicted"/>